<dbReference type="Proteomes" id="UP001432202">
    <property type="component" value="Chromosome"/>
</dbReference>
<sequence length="327" mass="38219">MSMLSIIVVNVKGKENLPRLLSSLDKSTFKDFELIVVDTQDINGNFKLVKIEKDLGLAYCRNKGVEASQGKFLLFLDNDTELMVDTLENFIKFIQQNPNYIVQLKLIGDNKKIDAAGGLIDDLGYPFELFKGHNPDEVNSIFYVTYAKGAAIGMSREIFEQLQGFDIEYFYGYDETDFCLRAIKKGNKVVFLPTATVFHHEHGSFSKSLVEREKRLAYYLESRRLYFVFKNFNYKFLIRRLPKLLYYFFGSIFMDIFLRRKFYLASSRIRALAWVVLKSYKIFSIRIKNRRTFVYNEDYLTKKGLIIKHGDRKPIVTNILSERQSQA</sequence>
<evidence type="ECO:0000256" key="3">
    <source>
        <dbReference type="ARBA" id="ARBA00022679"/>
    </source>
</evidence>
<evidence type="ECO:0000313" key="6">
    <source>
        <dbReference type="Proteomes" id="UP001432202"/>
    </source>
</evidence>
<feature type="domain" description="Glycosyltransferase 2-like" evidence="4">
    <location>
        <begin position="5"/>
        <end position="116"/>
    </location>
</feature>
<keyword evidence="3 5" id="KW-0808">Transferase</keyword>
<name>A0AAX4L1W6_9CREN</name>
<dbReference type="GO" id="GO:0016757">
    <property type="term" value="F:glycosyltransferase activity"/>
    <property type="evidence" value="ECO:0007669"/>
    <property type="project" value="UniProtKB-KW"/>
</dbReference>
<dbReference type="Pfam" id="PF00535">
    <property type="entry name" value="Glycos_transf_2"/>
    <property type="match status" value="1"/>
</dbReference>
<comment type="similarity">
    <text evidence="1">Belongs to the glycosyltransferase 2 family.</text>
</comment>
<dbReference type="AlphaFoldDB" id="A0AAX4L1W6"/>
<gene>
    <name evidence="5" type="ORF">V6M85_02280</name>
</gene>
<evidence type="ECO:0000313" key="5">
    <source>
        <dbReference type="EMBL" id="WWQ60930.1"/>
    </source>
</evidence>
<dbReference type="SUPFAM" id="SSF53448">
    <property type="entry name" value="Nucleotide-diphospho-sugar transferases"/>
    <property type="match status" value="1"/>
</dbReference>
<dbReference type="InterPro" id="IPR029044">
    <property type="entry name" value="Nucleotide-diphossugar_trans"/>
</dbReference>
<dbReference type="EC" id="2.4.-.-" evidence="5"/>
<accession>A0AAX4L1W6</accession>
<reference evidence="5 6" key="1">
    <citation type="submission" date="2024-02" db="EMBL/GenBank/DDBJ databases">
        <title>STSV induces naive adaptation in Sulfolobus.</title>
        <authorList>
            <person name="Xiang X."/>
            <person name="Song M."/>
        </authorList>
    </citation>
    <scope>NUCLEOTIDE SEQUENCE [LARGE SCALE GENOMIC DNA]</scope>
    <source>
        <strain evidence="5 6">RT2</strain>
    </source>
</reference>
<organism evidence="5 6">
    <name type="scientific">Sulfolobus tengchongensis</name>
    <dbReference type="NCBI Taxonomy" id="207809"/>
    <lineage>
        <taxon>Archaea</taxon>
        <taxon>Thermoproteota</taxon>
        <taxon>Thermoprotei</taxon>
        <taxon>Sulfolobales</taxon>
        <taxon>Sulfolobaceae</taxon>
        <taxon>Sulfolobus</taxon>
    </lineage>
</organism>
<evidence type="ECO:0000256" key="1">
    <source>
        <dbReference type="ARBA" id="ARBA00006739"/>
    </source>
</evidence>
<dbReference type="InterPro" id="IPR001173">
    <property type="entry name" value="Glyco_trans_2-like"/>
</dbReference>
<dbReference type="EMBL" id="CP146016">
    <property type="protein sequence ID" value="WWQ60930.1"/>
    <property type="molecule type" value="Genomic_DNA"/>
</dbReference>
<evidence type="ECO:0000259" key="4">
    <source>
        <dbReference type="Pfam" id="PF00535"/>
    </source>
</evidence>
<dbReference type="PANTHER" id="PTHR43179:SF12">
    <property type="entry name" value="GALACTOFURANOSYLTRANSFERASE GLFT2"/>
    <property type="match status" value="1"/>
</dbReference>
<protein>
    <submittedName>
        <fullName evidence="5">Glycosyltransferase family 2 protein</fullName>
        <ecNumber evidence="5">2.4.-.-</ecNumber>
    </submittedName>
</protein>
<keyword evidence="2 5" id="KW-0328">Glycosyltransferase</keyword>
<proteinExistence type="inferred from homology"/>
<dbReference type="RefSeq" id="WP_338602472.1">
    <property type="nucleotide sequence ID" value="NZ_CP146016.1"/>
</dbReference>
<dbReference type="Gene3D" id="3.90.550.10">
    <property type="entry name" value="Spore Coat Polysaccharide Biosynthesis Protein SpsA, Chain A"/>
    <property type="match status" value="1"/>
</dbReference>
<dbReference type="GeneID" id="89335558"/>
<evidence type="ECO:0000256" key="2">
    <source>
        <dbReference type="ARBA" id="ARBA00022676"/>
    </source>
</evidence>
<keyword evidence="6" id="KW-1185">Reference proteome</keyword>
<dbReference type="PANTHER" id="PTHR43179">
    <property type="entry name" value="RHAMNOSYLTRANSFERASE WBBL"/>
    <property type="match status" value="1"/>
</dbReference>